<gene>
    <name evidence="1" type="ORF">NCTC11343_02075</name>
    <name evidence="2" type="ORF">SPHINGO8BC_60096</name>
</gene>
<reference evidence="1 3" key="1">
    <citation type="submission" date="2018-06" db="EMBL/GenBank/DDBJ databases">
        <authorList>
            <consortium name="Pathogen Informatics"/>
            <person name="Doyle S."/>
        </authorList>
    </citation>
    <scope>NUCLEOTIDE SEQUENCE [LARGE SCALE GENOMIC DNA]</scope>
    <source>
        <strain evidence="1 3">NCTC11343</strain>
    </source>
</reference>
<dbReference type="EMBL" id="CABWMV010000025">
    <property type="protein sequence ID" value="VXD03793.1"/>
    <property type="molecule type" value="Genomic_DNA"/>
</dbReference>
<evidence type="ECO:0000313" key="4">
    <source>
        <dbReference type="Proteomes" id="UP000432350"/>
    </source>
</evidence>
<evidence type="ECO:0000313" key="2">
    <source>
        <dbReference type="EMBL" id="VXD03793.1"/>
    </source>
</evidence>
<dbReference type="AlphaFoldDB" id="A0A2X2J1T0"/>
<accession>A0A2X2J1T0</accession>
<accession>A0A654DD06</accession>
<dbReference type="Proteomes" id="UP000251241">
    <property type="component" value="Unassembled WGS sequence"/>
</dbReference>
<proteinExistence type="predicted"/>
<evidence type="ECO:0000313" key="1">
    <source>
        <dbReference type="EMBL" id="SPZ85513.1"/>
    </source>
</evidence>
<name>A0A2X2J1T0_SPHMU</name>
<sequence length="37" mass="4341">MYPTAEFDTNREKVDEASQRQCVGVDNVDKIIWLLQK</sequence>
<protein>
    <submittedName>
        <fullName evidence="1">Uncharacterized protein</fullName>
    </submittedName>
</protein>
<evidence type="ECO:0000313" key="3">
    <source>
        <dbReference type="Proteomes" id="UP000251241"/>
    </source>
</evidence>
<dbReference type="EMBL" id="UAUU01000008">
    <property type="protein sequence ID" value="SPZ85513.1"/>
    <property type="molecule type" value="Genomic_DNA"/>
</dbReference>
<reference evidence="2 4" key="2">
    <citation type="submission" date="2019-10" db="EMBL/GenBank/DDBJ databases">
        <authorList>
            <person name="Karimi E."/>
        </authorList>
    </citation>
    <scope>NUCLEOTIDE SEQUENCE [LARGE SCALE GENOMIC DNA]</scope>
    <source>
        <strain evidence="2">Sphingobacterium sp. 8BC</strain>
    </source>
</reference>
<organism evidence="1 3">
    <name type="scientific">Sphingobacterium multivorum</name>
    <dbReference type="NCBI Taxonomy" id="28454"/>
    <lineage>
        <taxon>Bacteria</taxon>
        <taxon>Pseudomonadati</taxon>
        <taxon>Bacteroidota</taxon>
        <taxon>Sphingobacteriia</taxon>
        <taxon>Sphingobacteriales</taxon>
        <taxon>Sphingobacteriaceae</taxon>
        <taxon>Sphingobacterium</taxon>
    </lineage>
</organism>
<dbReference type="Proteomes" id="UP000432350">
    <property type="component" value="Unassembled WGS sequence"/>
</dbReference>